<dbReference type="AlphaFoldDB" id="A0A8J6N4A1"/>
<keyword evidence="6" id="KW-0482">Metalloprotease</keyword>
<keyword evidence="4" id="KW-0378">Hydrolase</keyword>
<evidence type="ECO:0000313" key="7">
    <source>
        <dbReference type="EMBL" id="MBC8198611.1"/>
    </source>
</evidence>
<dbReference type="GO" id="GO:0008237">
    <property type="term" value="F:metallopeptidase activity"/>
    <property type="evidence" value="ECO:0007669"/>
    <property type="project" value="UniProtKB-KW"/>
</dbReference>
<evidence type="ECO:0000256" key="2">
    <source>
        <dbReference type="ARBA" id="ARBA00022670"/>
    </source>
</evidence>
<keyword evidence="3" id="KW-0479">Metal-binding</keyword>
<proteinExistence type="predicted"/>
<dbReference type="Pfam" id="PF07998">
    <property type="entry name" value="Peptidase_M54"/>
    <property type="match status" value="1"/>
</dbReference>
<dbReference type="InterPro" id="IPR012962">
    <property type="entry name" value="Pept_M54_archaemetzincn"/>
</dbReference>
<evidence type="ECO:0000256" key="4">
    <source>
        <dbReference type="ARBA" id="ARBA00022801"/>
    </source>
</evidence>
<accession>A0A8J6N4A1</accession>
<dbReference type="GO" id="GO:0006508">
    <property type="term" value="P:proteolysis"/>
    <property type="evidence" value="ECO:0007669"/>
    <property type="project" value="UniProtKB-KW"/>
</dbReference>
<keyword evidence="2" id="KW-0645">Protease</keyword>
<comment type="caution">
    <text evidence="7">The sequence shown here is derived from an EMBL/GenBank/DDBJ whole genome shotgun (WGS) entry which is preliminary data.</text>
</comment>
<dbReference type="PANTHER" id="PTHR15910:SF1">
    <property type="entry name" value="ARCHAEMETZINCIN-2"/>
    <property type="match status" value="1"/>
</dbReference>
<name>A0A8J6N4A1_9BACT</name>
<dbReference type="SUPFAM" id="SSF55486">
    <property type="entry name" value="Metalloproteases ('zincins'), catalytic domain"/>
    <property type="match status" value="1"/>
</dbReference>
<keyword evidence="5" id="KW-0862">Zinc</keyword>
<evidence type="ECO:0000256" key="5">
    <source>
        <dbReference type="ARBA" id="ARBA00022833"/>
    </source>
</evidence>
<evidence type="ECO:0000256" key="3">
    <source>
        <dbReference type="ARBA" id="ARBA00022723"/>
    </source>
</evidence>
<dbReference type="Proteomes" id="UP000603545">
    <property type="component" value="Unassembled WGS sequence"/>
</dbReference>
<dbReference type="GO" id="GO:0046872">
    <property type="term" value="F:metal ion binding"/>
    <property type="evidence" value="ECO:0007669"/>
    <property type="project" value="UniProtKB-KW"/>
</dbReference>
<dbReference type="EMBL" id="JACNLL010000014">
    <property type="protein sequence ID" value="MBC8198611.1"/>
    <property type="molecule type" value="Genomic_DNA"/>
</dbReference>
<comment type="cofactor">
    <cofactor evidence="1">
        <name>Zn(2+)</name>
        <dbReference type="ChEBI" id="CHEBI:29105"/>
    </cofactor>
</comment>
<dbReference type="Gene3D" id="3.40.390.10">
    <property type="entry name" value="Collagenase (Catalytic Domain)"/>
    <property type="match status" value="1"/>
</dbReference>
<sequence length="58" mass="6547">MENRSSRRGLTEAVHEVGHLLGIGHCPQPTCVMHFSNSLYDTDRKGPTFCSRCQEFLP</sequence>
<protein>
    <submittedName>
        <fullName evidence="7">Uncharacterized protein</fullName>
    </submittedName>
</protein>
<evidence type="ECO:0000313" key="8">
    <source>
        <dbReference type="Proteomes" id="UP000603545"/>
    </source>
</evidence>
<organism evidence="7 8">
    <name type="scientific">Candidatus Desulfaltia bathyphila</name>
    <dbReference type="NCBI Taxonomy" id="2841697"/>
    <lineage>
        <taxon>Bacteria</taxon>
        <taxon>Pseudomonadati</taxon>
        <taxon>Thermodesulfobacteriota</taxon>
        <taxon>Desulfobacteria</taxon>
        <taxon>Desulfobacterales</taxon>
        <taxon>Desulfobacterales incertae sedis</taxon>
        <taxon>Candidatus Desulfaltia</taxon>
    </lineage>
</organism>
<evidence type="ECO:0000256" key="1">
    <source>
        <dbReference type="ARBA" id="ARBA00001947"/>
    </source>
</evidence>
<evidence type="ECO:0000256" key="6">
    <source>
        <dbReference type="ARBA" id="ARBA00023049"/>
    </source>
</evidence>
<gene>
    <name evidence="7" type="ORF">H8E80_00985</name>
</gene>
<dbReference type="InterPro" id="IPR024079">
    <property type="entry name" value="MetalloPept_cat_dom_sf"/>
</dbReference>
<dbReference type="PANTHER" id="PTHR15910">
    <property type="entry name" value="ARCHAEMETZINCIN"/>
    <property type="match status" value="1"/>
</dbReference>
<reference evidence="7 8" key="1">
    <citation type="submission" date="2020-08" db="EMBL/GenBank/DDBJ databases">
        <title>Bridging the membrane lipid divide: bacteria of the FCB group superphylum have the potential to synthesize archaeal ether lipids.</title>
        <authorList>
            <person name="Villanueva L."/>
            <person name="Von Meijenfeldt F.A.B."/>
            <person name="Westbye A.B."/>
            <person name="Yadav S."/>
            <person name="Hopmans E.C."/>
            <person name="Dutilh B.E."/>
            <person name="Sinninghe Damste J.S."/>
        </authorList>
    </citation>
    <scope>NUCLEOTIDE SEQUENCE [LARGE SCALE GENOMIC DNA]</scope>
    <source>
        <strain evidence="7">NIOZ-UU82</strain>
    </source>
</reference>